<evidence type="ECO:0000256" key="1">
    <source>
        <dbReference type="SAM" id="MobiDB-lite"/>
    </source>
</evidence>
<dbReference type="Proteomes" id="UP000321353">
    <property type="component" value="Chromosome"/>
</dbReference>
<feature type="region of interest" description="Disordered" evidence="1">
    <location>
        <begin position="1"/>
        <end position="40"/>
    </location>
</feature>
<reference evidence="2 3" key="1">
    <citation type="submission" date="2019-02" db="EMBL/GenBank/DDBJ databases">
        <title>Planctomycetal bacteria perform biofilm scaping via a novel small molecule.</title>
        <authorList>
            <person name="Jeske O."/>
            <person name="Boedeker C."/>
            <person name="Wiegand S."/>
            <person name="Breitling P."/>
            <person name="Kallscheuer N."/>
            <person name="Jogler M."/>
            <person name="Rohde M."/>
            <person name="Petersen J."/>
            <person name="Medema M.H."/>
            <person name="Surup F."/>
            <person name="Jogler C."/>
        </authorList>
    </citation>
    <scope>NUCLEOTIDE SEQUENCE [LARGE SCALE GENOMIC DNA]</scope>
    <source>
        <strain evidence="2 3">Mal15</strain>
    </source>
</reference>
<proteinExistence type="predicted"/>
<evidence type="ECO:0000313" key="2">
    <source>
        <dbReference type="EMBL" id="QEF98090.1"/>
    </source>
</evidence>
<evidence type="ECO:0000313" key="3">
    <source>
        <dbReference type="Proteomes" id="UP000321353"/>
    </source>
</evidence>
<feature type="compositionally biased region" description="Basic and acidic residues" evidence="1">
    <location>
        <begin position="165"/>
        <end position="178"/>
    </location>
</feature>
<organism evidence="2 3">
    <name type="scientific">Stieleria maiorica</name>
    <dbReference type="NCBI Taxonomy" id="2795974"/>
    <lineage>
        <taxon>Bacteria</taxon>
        <taxon>Pseudomonadati</taxon>
        <taxon>Planctomycetota</taxon>
        <taxon>Planctomycetia</taxon>
        <taxon>Pirellulales</taxon>
        <taxon>Pirellulaceae</taxon>
        <taxon>Stieleria</taxon>
    </lineage>
</organism>
<dbReference type="AlphaFoldDB" id="A0A5B9MDQ3"/>
<keyword evidence="3" id="KW-1185">Reference proteome</keyword>
<protein>
    <submittedName>
        <fullName evidence="2">Uncharacterized protein</fullName>
    </submittedName>
</protein>
<feature type="region of interest" description="Disordered" evidence="1">
    <location>
        <begin position="159"/>
        <end position="178"/>
    </location>
</feature>
<accession>A0A5B9MDQ3</accession>
<dbReference type="KEGG" id="smam:Mal15_21370"/>
<sequence length="178" mass="20550">MSQSPVGTSGVGRQHRSRQALVSLRQPNRPRTRQTVTSKANLRQQRLDDIKWAKFERPRQQHGRQAPDHRSHVYRYERRWSPRRCDRPELKNNLDSPTAVHHLVHADRPRRQHVPSPRIANVLDWNRRGKSSVAISGRHFGRWLSALESTGVGLSSLAESTAHLSNRDVRSESQETEV</sequence>
<name>A0A5B9MDQ3_9BACT</name>
<dbReference type="EMBL" id="CP036264">
    <property type="protein sequence ID" value="QEF98090.1"/>
    <property type="molecule type" value="Genomic_DNA"/>
</dbReference>
<gene>
    <name evidence="2" type="ORF">Mal15_21370</name>
</gene>